<comment type="caution">
    <text evidence="1">The sequence shown here is derived from an EMBL/GenBank/DDBJ whole genome shotgun (WGS) entry which is preliminary data.</text>
</comment>
<keyword evidence="2" id="KW-1185">Reference proteome</keyword>
<gene>
    <name evidence="1" type="ORF">GCM10009411_00180</name>
</gene>
<sequence>MLALNHQVMTVFKRARILLKSQQDNQGLVNIIDYILSSYTDRLAIKSAKTASAARLYTSLHLYIIQTKGLCLWQ</sequence>
<evidence type="ECO:0000313" key="1">
    <source>
        <dbReference type="EMBL" id="GGQ03175.1"/>
    </source>
</evidence>
<accession>A0ABQ2R018</accession>
<dbReference type="EMBL" id="BMQX01000001">
    <property type="protein sequence ID" value="GGQ03175.1"/>
    <property type="molecule type" value="Genomic_DNA"/>
</dbReference>
<organism evidence="1 2">
    <name type="scientific">Shewanella litoralis</name>
    <dbReference type="NCBI Taxonomy" id="2282700"/>
    <lineage>
        <taxon>Bacteria</taxon>
        <taxon>Pseudomonadati</taxon>
        <taxon>Pseudomonadota</taxon>
        <taxon>Gammaproteobacteria</taxon>
        <taxon>Alteromonadales</taxon>
        <taxon>Shewanellaceae</taxon>
        <taxon>Shewanella</taxon>
    </lineage>
</organism>
<dbReference type="Proteomes" id="UP000619118">
    <property type="component" value="Unassembled WGS sequence"/>
</dbReference>
<name>A0ABQ2R018_9GAMM</name>
<evidence type="ECO:0000313" key="2">
    <source>
        <dbReference type="Proteomes" id="UP000619118"/>
    </source>
</evidence>
<proteinExistence type="predicted"/>
<protein>
    <submittedName>
        <fullName evidence="1">Uncharacterized protein</fullName>
    </submittedName>
</protein>
<reference evidence="2" key="1">
    <citation type="journal article" date="2019" name="Int. J. Syst. Evol. Microbiol.">
        <title>The Global Catalogue of Microorganisms (GCM) 10K type strain sequencing project: providing services to taxonomists for standard genome sequencing and annotation.</title>
        <authorList>
            <consortium name="The Broad Institute Genomics Platform"/>
            <consortium name="The Broad Institute Genome Sequencing Center for Infectious Disease"/>
            <person name="Wu L."/>
            <person name="Ma J."/>
        </authorList>
    </citation>
    <scope>NUCLEOTIDE SEQUENCE [LARGE SCALE GENOMIC DNA]</scope>
    <source>
        <strain evidence="2">JCM 32306</strain>
    </source>
</reference>